<dbReference type="AlphaFoldDB" id="A0A9D4QMD9"/>
<gene>
    <name evidence="2" type="ORF">DPMN_109828</name>
</gene>
<organism evidence="2 3">
    <name type="scientific">Dreissena polymorpha</name>
    <name type="common">Zebra mussel</name>
    <name type="synonym">Mytilus polymorpha</name>
    <dbReference type="NCBI Taxonomy" id="45954"/>
    <lineage>
        <taxon>Eukaryota</taxon>
        <taxon>Metazoa</taxon>
        <taxon>Spiralia</taxon>
        <taxon>Lophotrochozoa</taxon>
        <taxon>Mollusca</taxon>
        <taxon>Bivalvia</taxon>
        <taxon>Autobranchia</taxon>
        <taxon>Heteroconchia</taxon>
        <taxon>Euheterodonta</taxon>
        <taxon>Imparidentia</taxon>
        <taxon>Neoheterodontei</taxon>
        <taxon>Myida</taxon>
        <taxon>Dreissenoidea</taxon>
        <taxon>Dreissenidae</taxon>
        <taxon>Dreissena</taxon>
    </lineage>
</organism>
<reference evidence="2" key="2">
    <citation type="submission" date="2020-11" db="EMBL/GenBank/DDBJ databases">
        <authorList>
            <person name="McCartney M.A."/>
            <person name="Auch B."/>
            <person name="Kono T."/>
            <person name="Mallez S."/>
            <person name="Becker A."/>
            <person name="Gohl D.M."/>
            <person name="Silverstein K.A.T."/>
            <person name="Koren S."/>
            <person name="Bechman K.B."/>
            <person name="Herman A."/>
            <person name="Abrahante J.E."/>
            <person name="Garbe J."/>
        </authorList>
    </citation>
    <scope>NUCLEOTIDE SEQUENCE</scope>
    <source>
        <strain evidence="2">Duluth1</strain>
        <tissue evidence="2">Whole animal</tissue>
    </source>
</reference>
<proteinExistence type="predicted"/>
<evidence type="ECO:0000313" key="2">
    <source>
        <dbReference type="EMBL" id="KAH3836458.1"/>
    </source>
</evidence>
<evidence type="ECO:0000313" key="3">
    <source>
        <dbReference type="Proteomes" id="UP000828390"/>
    </source>
</evidence>
<name>A0A9D4QMD9_DREPO</name>
<dbReference type="EMBL" id="JAIWYP010000004">
    <property type="protein sequence ID" value="KAH3836458.1"/>
    <property type="molecule type" value="Genomic_DNA"/>
</dbReference>
<comment type="caution">
    <text evidence="2">The sequence shown here is derived from an EMBL/GenBank/DDBJ whole genome shotgun (WGS) entry which is preliminary data.</text>
</comment>
<reference evidence="2" key="1">
    <citation type="journal article" date="2019" name="bioRxiv">
        <title>The Genome of the Zebra Mussel, Dreissena polymorpha: A Resource for Invasive Species Research.</title>
        <authorList>
            <person name="McCartney M.A."/>
            <person name="Auch B."/>
            <person name="Kono T."/>
            <person name="Mallez S."/>
            <person name="Zhang Y."/>
            <person name="Obille A."/>
            <person name="Becker A."/>
            <person name="Abrahante J.E."/>
            <person name="Garbe J."/>
            <person name="Badalamenti J.P."/>
            <person name="Herman A."/>
            <person name="Mangelson H."/>
            <person name="Liachko I."/>
            <person name="Sullivan S."/>
            <person name="Sone E.D."/>
            <person name="Koren S."/>
            <person name="Silverstein K.A.T."/>
            <person name="Beckman K.B."/>
            <person name="Gohl D.M."/>
        </authorList>
    </citation>
    <scope>NUCLEOTIDE SEQUENCE</scope>
    <source>
        <strain evidence="2">Duluth1</strain>
        <tissue evidence="2">Whole animal</tissue>
    </source>
</reference>
<accession>A0A9D4QMD9</accession>
<evidence type="ECO:0000256" key="1">
    <source>
        <dbReference type="SAM" id="MobiDB-lite"/>
    </source>
</evidence>
<keyword evidence="3" id="KW-1185">Reference proteome</keyword>
<feature type="region of interest" description="Disordered" evidence="1">
    <location>
        <begin position="1"/>
        <end position="31"/>
    </location>
</feature>
<protein>
    <submittedName>
        <fullName evidence="2">Uncharacterized protein</fullName>
    </submittedName>
</protein>
<dbReference type="Proteomes" id="UP000828390">
    <property type="component" value="Unassembled WGS sequence"/>
</dbReference>
<sequence>MASSTPKRPLTATLSQSGQDDATPPISRRNSMGNIQELDTKNISVNFGQQSNSFNLTDLIQASICAPGFAEVVGPSLVKGFQSVLNTIIDKAIQPLIDRLNGQSKAIEHLNCKF</sequence>
<feature type="compositionally biased region" description="Polar residues" evidence="1">
    <location>
        <begin position="1"/>
        <end position="20"/>
    </location>
</feature>